<protein>
    <submittedName>
        <fullName evidence="2">Uncharacterized protein</fullName>
    </submittedName>
</protein>
<evidence type="ECO:0000256" key="1">
    <source>
        <dbReference type="SAM" id="SignalP"/>
    </source>
</evidence>
<accession>A0A7N0TVT4</accession>
<feature type="signal peptide" evidence="1">
    <location>
        <begin position="1"/>
        <end position="22"/>
    </location>
</feature>
<keyword evidence="1" id="KW-0732">Signal</keyword>
<keyword evidence="3" id="KW-1185">Reference proteome</keyword>
<evidence type="ECO:0000313" key="3">
    <source>
        <dbReference type="Proteomes" id="UP000594263"/>
    </source>
</evidence>
<organism evidence="2 3">
    <name type="scientific">Kalanchoe fedtschenkoi</name>
    <name type="common">Lavender scallops</name>
    <name type="synonym">South American air plant</name>
    <dbReference type="NCBI Taxonomy" id="63787"/>
    <lineage>
        <taxon>Eukaryota</taxon>
        <taxon>Viridiplantae</taxon>
        <taxon>Streptophyta</taxon>
        <taxon>Embryophyta</taxon>
        <taxon>Tracheophyta</taxon>
        <taxon>Spermatophyta</taxon>
        <taxon>Magnoliopsida</taxon>
        <taxon>eudicotyledons</taxon>
        <taxon>Gunneridae</taxon>
        <taxon>Pentapetalae</taxon>
        <taxon>Saxifragales</taxon>
        <taxon>Crassulaceae</taxon>
        <taxon>Kalanchoe</taxon>
    </lineage>
</organism>
<feature type="chain" id="PRO_5029783343" evidence="1">
    <location>
        <begin position="23"/>
        <end position="65"/>
    </location>
</feature>
<reference evidence="2" key="1">
    <citation type="submission" date="2021-01" db="UniProtKB">
        <authorList>
            <consortium name="EnsemblPlants"/>
        </authorList>
    </citation>
    <scope>IDENTIFICATION</scope>
</reference>
<name>A0A7N0TVT4_KALFE</name>
<dbReference type="AlphaFoldDB" id="A0A7N0TVT4"/>
<dbReference type="Gramene" id="Kaladp0047s0048.1.v1.1">
    <property type="protein sequence ID" value="Kaladp0047s0048.1.v1.1"/>
    <property type="gene ID" value="Kaladp0047s0048.v1.1"/>
</dbReference>
<dbReference type="EnsemblPlants" id="Kaladp0047s0048.1.v1.1">
    <property type="protein sequence ID" value="Kaladp0047s0048.1.v1.1"/>
    <property type="gene ID" value="Kaladp0047s0048.v1.1"/>
</dbReference>
<proteinExistence type="predicted"/>
<dbReference type="Proteomes" id="UP000594263">
    <property type="component" value="Unplaced"/>
</dbReference>
<sequence>MGILNLILRICYAMSLKACGWGNPPRWVEKFKCSKCLILSQVSEYFGTGRTGVHEVRCFSTNIQL</sequence>
<evidence type="ECO:0000313" key="2">
    <source>
        <dbReference type="EnsemblPlants" id="Kaladp0047s0048.1.v1.1"/>
    </source>
</evidence>